<protein>
    <submittedName>
        <fullName evidence="2">Gluconolactonase</fullName>
    </submittedName>
</protein>
<dbReference type="Proteomes" id="UP000214720">
    <property type="component" value="Unassembled WGS sequence"/>
</dbReference>
<evidence type="ECO:0000313" key="2">
    <source>
        <dbReference type="EMBL" id="OXC80075.1"/>
    </source>
</evidence>
<comment type="caution">
    <text evidence="2">The sequence shown here is derived from an EMBL/GenBank/DDBJ whole genome shotgun (WGS) entry which is preliminary data.</text>
</comment>
<proteinExistence type="predicted"/>
<dbReference type="Gene3D" id="2.120.10.30">
    <property type="entry name" value="TolB, C-terminal domain"/>
    <property type="match status" value="1"/>
</dbReference>
<name>A0A226X9B8_CABSO</name>
<dbReference type="InterPro" id="IPR051262">
    <property type="entry name" value="SMP-30/CGR1_Lactonase"/>
</dbReference>
<feature type="domain" description="SMP-30/Gluconolactonase/LRE-like region" evidence="1">
    <location>
        <begin position="8"/>
        <end position="247"/>
    </location>
</feature>
<sequence length="260" mass="27705">MRLHSFLEGLVLSSEGELLVTDVPHGRIFAISPDGSRWQEKFVYDGEPHGLALLADGRVVVADYRKGLLVVNLATGSMESLCSGYNTENFRGLSDLVTDQDGAIWFTDSGRSSLTDPTGRLFRLSPAGELRCVLDNVPYPNGVAVSSDGANVLLSVTRGNAVWRLARALPSSGKPMAGIYLQLSGGLGPDGLSVSASGMLAVAHAQAGCAWLLDEVGQVLSRIKTPGGMWTTSVRFSHDARTLYIVDAQTGTIFKHSLTQ</sequence>
<dbReference type="InterPro" id="IPR011042">
    <property type="entry name" value="6-blade_b-propeller_TolB-like"/>
</dbReference>
<organism evidence="2 3">
    <name type="scientific">Caballeronia sordidicola</name>
    <name type="common">Burkholderia sordidicola</name>
    <dbReference type="NCBI Taxonomy" id="196367"/>
    <lineage>
        <taxon>Bacteria</taxon>
        <taxon>Pseudomonadati</taxon>
        <taxon>Pseudomonadota</taxon>
        <taxon>Betaproteobacteria</taxon>
        <taxon>Burkholderiales</taxon>
        <taxon>Burkholderiaceae</taxon>
        <taxon>Caballeronia</taxon>
    </lineage>
</organism>
<accession>A0A226X9B8</accession>
<evidence type="ECO:0000313" key="3">
    <source>
        <dbReference type="Proteomes" id="UP000214720"/>
    </source>
</evidence>
<dbReference type="RefSeq" id="WP_179258185.1">
    <property type="nucleotide sequence ID" value="NZ_MTHB01000024.1"/>
</dbReference>
<dbReference type="AlphaFoldDB" id="A0A226X9B8"/>
<gene>
    <name evidence="2" type="ORF">BSU04_03435</name>
</gene>
<reference evidence="3" key="1">
    <citation type="submission" date="2017-01" db="EMBL/GenBank/DDBJ databases">
        <title>Genome Analysis of Deinococcus marmoris KOPRI26562.</title>
        <authorList>
            <person name="Kim J.H."/>
            <person name="Oh H.-M."/>
        </authorList>
    </citation>
    <scope>NUCLEOTIDE SEQUENCE [LARGE SCALE GENOMIC DNA]</scope>
    <source>
        <strain evidence="3">PAMC 26633</strain>
    </source>
</reference>
<dbReference type="PANTHER" id="PTHR47572:SF5">
    <property type="entry name" value="BLR2277 PROTEIN"/>
    <property type="match status" value="1"/>
</dbReference>
<dbReference type="SUPFAM" id="SSF63829">
    <property type="entry name" value="Calcium-dependent phosphotriesterase"/>
    <property type="match status" value="1"/>
</dbReference>
<dbReference type="PANTHER" id="PTHR47572">
    <property type="entry name" value="LIPOPROTEIN-RELATED"/>
    <property type="match status" value="1"/>
</dbReference>
<dbReference type="EMBL" id="MTHB01000024">
    <property type="protein sequence ID" value="OXC80075.1"/>
    <property type="molecule type" value="Genomic_DNA"/>
</dbReference>
<dbReference type="Pfam" id="PF08450">
    <property type="entry name" value="SGL"/>
    <property type="match status" value="1"/>
</dbReference>
<evidence type="ECO:0000259" key="1">
    <source>
        <dbReference type="Pfam" id="PF08450"/>
    </source>
</evidence>
<dbReference type="InterPro" id="IPR013658">
    <property type="entry name" value="SGL"/>
</dbReference>